<dbReference type="GO" id="GO:0009253">
    <property type="term" value="P:peptidoglycan catabolic process"/>
    <property type="evidence" value="ECO:0007669"/>
    <property type="project" value="InterPro"/>
</dbReference>
<dbReference type="Gene3D" id="3.40.80.10">
    <property type="entry name" value="Peptidoglycan recognition protein-like"/>
    <property type="match status" value="1"/>
</dbReference>
<evidence type="ECO:0000256" key="8">
    <source>
        <dbReference type="ARBA" id="ARBA00022801"/>
    </source>
</evidence>
<comment type="catalytic activity">
    <reaction evidence="1">
        <text>Hydrolyzes the link between N-acetylmuramoyl residues and L-amino acid residues in certain cell-wall glycopeptides.</text>
        <dbReference type="EC" id="3.5.1.28"/>
    </reaction>
</comment>
<gene>
    <name evidence="14" type="ORF">ABR63_01315</name>
</gene>
<name>A0A0R2PR11_9GAMM</name>
<evidence type="ECO:0000256" key="9">
    <source>
        <dbReference type="ARBA" id="ARBA00022833"/>
    </source>
</evidence>
<evidence type="ECO:0000256" key="4">
    <source>
        <dbReference type="ARBA" id="ARBA00007553"/>
    </source>
</evidence>
<evidence type="ECO:0000313" key="15">
    <source>
        <dbReference type="Proteomes" id="UP000050874"/>
    </source>
</evidence>
<keyword evidence="6" id="KW-0963">Cytoplasm</keyword>
<dbReference type="AlphaFoldDB" id="A0A0R2PR11"/>
<keyword evidence="8" id="KW-0378">Hydrolase</keyword>
<feature type="domain" description="N-acetylmuramoyl-L-alanine amidase" evidence="13">
    <location>
        <begin position="16"/>
        <end position="166"/>
    </location>
</feature>
<evidence type="ECO:0000256" key="5">
    <source>
        <dbReference type="ARBA" id="ARBA00011901"/>
    </source>
</evidence>
<dbReference type="GO" id="GO:0008745">
    <property type="term" value="F:N-acetylmuramoyl-L-alanine amidase activity"/>
    <property type="evidence" value="ECO:0007669"/>
    <property type="project" value="UniProtKB-EC"/>
</dbReference>
<dbReference type="Pfam" id="PF01510">
    <property type="entry name" value="Amidase_2"/>
    <property type="match status" value="1"/>
</dbReference>
<evidence type="ECO:0000256" key="3">
    <source>
        <dbReference type="ARBA" id="ARBA00004496"/>
    </source>
</evidence>
<comment type="subcellular location">
    <subcellularLocation>
        <location evidence="3">Cytoplasm</location>
    </subcellularLocation>
</comment>
<dbReference type="GO" id="GO:0005737">
    <property type="term" value="C:cytoplasm"/>
    <property type="evidence" value="ECO:0007669"/>
    <property type="project" value="UniProtKB-SubCell"/>
</dbReference>
<sequence>MRAVDGIIQGIEYFESPNCDERPDNTIIDMIVIHAISLPPQNYDTKLIIDLFLNQLIAGEDTYINSVAHLKVSSHFLITRSGVLVQFVPIYQRAWHAGISQFQGQENCNNFSIGVELEGCDTEEFTGGQYATLSELIKFLRIECDIPLNRITGHSDIAPERKTDPGPHFNWNLLKSLL</sequence>
<evidence type="ECO:0000256" key="10">
    <source>
        <dbReference type="ARBA" id="ARBA00023316"/>
    </source>
</evidence>
<dbReference type="CDD" id="cd06583">
    <property type="entry name" value="PGRP"/>
    <property type="match status" value="1"/>
</dbReference>
<evidence type="ECO:0000256" key="2">
    <source>
        <dbReference type="ARBA" id="ARBA00001947"/>
    </source>
</evidence>
<evidence type="ECO:0000256" key="7">
    <source>
        <dbReference type="ARBA" id="ARBA00022723"/>
    </source>
</evidence>
<comment type="similarity">
    <text evidence="4">Belongs to the N-acetylmuramoyl-L-alanine amidase 2 family.</text>
</comment>
<evidence type="ECO:0000256" key="1">
    <source>
        <dbReference type="ARBA" id="ARBA00001561"/>
    </source>
</evidence>
<evidence type="ECO:0000256" key="12">
    <source>
        <dbReference type="ARBA" id="ARBA00042615"/>
    </source>
</evidence>
<dbReference type="SUPFAM" id="SSF55846">
    <property type="entry name" value="N-acetylmuramoyl-L-alanine amidase-like"/>
    <property type="match status" value="1"/>
</dbReference>
<keyword evidence="7" id="KW-0479">Metal-binding</keyword>
<accession>A0A0R2PR11</accession>
<dbReference type="InterPro" id="IPR002502">
    <property type="entry name" value="Amidase_domain"/>
</dbReference>
<keyword evidence="10" id="KW-0961">Cell wall biogenesis/degradation</keyword>
<dbReference type="InterPro" id="IPR036505">
    <property type="entry name" value="Amidase/PGRP_sf"/>
</dbReference>
<dbReference type="EC" id="3.5.1.28" evidence="5"/>
<reference evidence="15" key="1">
    <citation type="submission" date="2015-10" db="EMBL/GenBank/DDBJ databases">
        <title>Metagenome-Assembled Genomes uncover a global brackish microbiome.</title>
        <authorList>
            <person name="Hugerth L.W."/>
            <person name="Larsson J."/>
            <person name="Alneberg J."/>
            <person name="Lindh M.V."/>
            <person name="Legrand C."/>
            <person name="Pinhassi J."/>
            <person name="Andersson A."/>
        </authorList>
    </citation>
    <scope>NUCLEOTIDE SEQUENCE [LARGE SCALE GENOMIC DNA]</scope>
</reference>
<evidence type="ECO:0000259" key="13">
    <source>
        <dbReference type="SMART" id="SM00644"/>
    </source>
</evidence>
<dbReference type="NCBIfam" id="NF008758">
    <property type="entry name" value="PRK11789.1"/>
    <property type="match status" value="1"/>
</dbReference>
<dbReference type="Proteomes" id="UP000050874">
    <property type="component" value="Unassembled WGS sequence"/>
</dbReference>
<dbReference type="SMART" id="SM00644">
    <property type="entry name" value="Ami_2"/>
    <property type="match status" value="1"/>
</dbReference>
<dbReference type="PANTHER" id="PTHR30417">
    <property type="entry name" value="N-ACETYLMURAMOYL-L-ALANINE AMIDASE AMID"/>
    <property type="match status" value="1"/>
</dbReference>
<comment type="caution">
    <text evidence="14">The sequence shown here is derived from an EMBL/GenBank/DDBJ whole genome shotgun (WGS) entry which is preliminary data.</text>
</comment>
<organism evidence="14 15">
    <name type="scientific">SAR86 cluster bacterium BACL1 MAG-120920-bin57</name>
    <dbReference type="NCBI Taxonomy" id="1655571"/>
    <lineage>
        <taxon>Bacteria</taxon>
        <taxon>Pseudomonadati</taxon>
        <taxon>Pseudomonadota</taxon>
        <taxon>Gammaproteobacteria</taxon>
        <taxon>SAR86 cluster</taxon>
    </lineage>
</organism>
<proteinExistence type="inferred from homology"/>
<dbReference type="GO" id="GO:0046872">
    <property type="term" value="F:metal ion binding"/>
    <property type="evidence" value="ECO:0007669"/>
    <property type="project" value="UniProtKB-KW"/>
</dbReference>
<dbReference type="PANTHER" id="PTHR30417:SF4">
    <property type="entry name" value="1,6-ANHYDRO-N-ACETYLMURAMYL-L-ALANINE AMIDASE AMPD"/>
    <property type="match status" value="1"/>
</dbReference>
<keyword evidence="9" id="KW-0862">Zinc</keyword>
<dbReference type="GO" id="GO:0071555">
    <property type="term" value="P:cell wall organization"/>
    <property type="evidence" value="ECO:0007669"/>
    <property type="project" value="UniProtKB-KW"/>
</dbReference>
<dbReference type="GO" id="GO:0009254">
    <property type="term" value="P:peptidoglycan turnover"/>
    <property type="evidence" value="ECO:0007669"/>
    <property type="project" value="TreeGrafter"/>
</dbReference>
<dbReference type="InterPro" id="IPR051206">
    <property type="entry name" value="NAMLAA_amidase_2"/>
</dbReference>
<comment type="cofactor">
    <cofactor evidence="2">
        <name>Zn(2+)</name>
        <dbReference type="ChEBI" id="CHEBI:29105"/>
    </cofactor>
</comment>
<evidence type="ECO:0000256" key="6">
    <source>
        <dbReference type="ARBA" id="ARBA00022490"/>
    </source>
</evidence>
<evidence type="ECO:0000313" key="14">
    <source>
        <dbReference type="EMBL" id="KRO40268.1"/>
    </source>
</evidence>
<evidence type="ECO:0000256" key="11">
    <source>
        <dbReference type="ARBA" id="ARBA00039257"/>
    </source>
</evidence>
<dbReference type="EMBL" id="LIAV01000147">
    <property type="protein sequence ID" value="KRO40268.1"/>
    <property type="molecule type" value="Genomic_DNA"/>
</dbReference>
<protein>
    <recommendedName>
        <fullName evidence="11">1,6-anhydro-N-acetylmuramyl-L-alanine amidase AmpD</fullName>
        <ecNumber evidence="5">3.5.1.28</ecNumber>
    </recommendedName>
    <alternativeName>
        <fullName evidence="12">N-acetylmuramoyl-L-alanine amidase</fullName>
    </alternativeName>
</protein>